<keyword evidence="3" id="KW-1185">Reference proteome</keyword>
<organism evidence="2 3">
    <name type="scientific">Brasilonema bromeliae SPC951</name>
    <dbReference type="NCBI Taxonomy" id="385972"/>
    <lineage>
        <taxon>Bacteria</taxon>
        <taxon>Bacillati</taxon>
        <taxon>Cyanobacteriota</taxon>
        <taxon>Cyanophyceae</taxon>
        <taxon>Nostocales</taxon>
        <taxon>Scytonemataceae</taxon>
        <taxon>Brasilonema</taxon>
        <taxon>Bromeliae group (in: Brasilonema)</taxon>
    </lineage>
</organism>
<evidence type="ECO:0000313" key="3">
    <source>
        <dbReference type="Proteomes" id="UP000718564"/>
    </source>
</evidence>
<sequence length="42" mass="4873">MREFALGVEALERFVNRVPLRRVHECVFGILAMESEPVDSRL</sequence>
<dbReference type="Pfam" id="PF16542">
    <property type="entry name" value="PNKP_ligase"/>
    <property type="match status" value="1"/>
</dbReference>
<name>A0ABX1P7F2_9CYAN</name>
<proteinExistence type="predicted"/>
<feature type="domain" description="Polynucleotide kinase-phosphatase ligase" evidence="1">
    <location>
        <begin position="1"/>
        <end position="37"/>
    </location>
</feature>
<dbReference type="InterPro" id="IPR032380">
    <property type="entry name" value="PNKP_ligase_dom"/>
</dbReference>
<reference evidence="2 3" key="1">
    <citation type="submission" date="2018-06" db="EMBL/GenBank/DDBJ databases">
        <title>Comparative genomics of Brasilonema spp. strains.</title>
        <authorList>
            <person name="Alvarenga D.O."/>
            <person name="Fiore M.F."/>
            <person name="Varani A.M."/>
        </authorList>
    </citation>
    <scope>NUCLEOTIDE SEQUENCE [LARGE SCALE GENOMIC DNA]</scope>
    <source>
        <strain evidence="2 3">SPC951</strain>
    </source>
</reference>
<dbReference type="EMBL" id="QMEB01000067">
    <property type="protein sequence ID" value="NMG19958.1"/>
    <property type="molecule type" value="Genomic_DNA"/>
</dbReference>
<accession>A0ABX1P7F2</accession>
<dbReference type="Gene3D" id="3.30.470.30">
    <property type="entry name" value="DNA ligase/mRNA capping enzyme"/>
    <property type="match status" value="1"/>
</dbReference>
<evidence type="ECO:0000259" key="1">
    <source>
        <dbReference type="Pfam" id="PF16542"/>
    </source>
</evidence>
<comment type="caution">
    <text evidence="2">The sequence shown here is derived from an EMBL/GenBank/DDBJ whole genome shotgun (WGS) entry which is preliminary data.</text>
</comment>
<evidence type="ECO:0000313" key="2">
    <source>
        <dbReference type="EMBL" id="NMG19958.1"/>
    </source>
</evidence>
<protein>
    <recommendedName>
        <fullName evidence="1">Polynucleotide kinase-phosphatase ligase domain-containing protein</fullName>
    </recommendedName>
</protein>
<gene>
    <name evidence="2" type="ORF">DP116_10985</name>
</gene>
<dbReference type="Proteomes" id="UP000718564">
    <property type="component" value="Unassembled WGS sequence"/>
</dbReference>